<dbReference type="Gramene" id="ERN07496">
    <property type="protein sequence ID" value="ERN07496"/>
    <property type="gene ID" value="AMTR_s04785p00004800"/>
</dbReference>
<keyword evidence="3" id="KW-1185">Reference proteome</keyword>
<evidence type="ECO:0000313" key="2">
    <source>
        <dbReference type="EMBL" id="ERN07496.1"/>
    </source>
</evidence>
<dbReference type="Proteomes" id="UP000017836">
    <property type="component" value="Unassembled WGS sequence"/>
</dbReference>
<dbReference type="HOGENOM" id="CLU_2100204_0_0_1"/>
<protein>
    <submittedName>
        <fullName evidence="2">Uncharacterized protein</fullName>
    </submittedName>
</protein>
<dbReference type="AlphaFoldDB" id="U5CLN8"/>
<evidence type="ECO:0000313" key="3">
    <source>
        <dbReference type="Proteomes" id="UP000017836"/>
    </source>
</evidence>
<sequence length="116" mass="12710">MCRPSEQGNSMNVCDVCFSMSERLNGMGKGRPLFSRLLRVAVVAQNELLSELLPNIRKEFASSRPLILYTIENIRPLAPGPPPRHFFDKPRGTEALAEAPSPAYSPGRTGKPSLAS</sequence>
<proteinExistence type="predicted"/>
<feature type="region of interest" description="Disordered" evidence="1">
    <location>
        <begin position="79"/>
        <end position="116"/>
    </location>
</feature>
<evidence type="ECO:0000256" key="1">
    <source>
        <dbReference type="SAM" id="MobiDB-lite"/>
    </source>
</evidence>
<accession>U5CLN8</accession>
<name>U5CLN8_AMBTC</name>
<gene>
    <name evidence="2" type="ORF">AMTR_s04785p00004800</name>
</gene>
<reference evidence="3" key="1">
    <citation type="journal article" date="2013" name="Science">
        <title>The Amborella genome and the evolution of flowering plants.</title>
        <authorList>
            <consortium name="Amborella Genome Project"/>
        </authorList>
    </citation>
    <scope>NUCLEOTIDE SEQUENCE [LARGE SCALE GENOMIC DNA]</scope>
</reference>
<dbReference type="EMBL" id="KI393799">
    <property type="protein sequence ID" value="ERN07496.1"/>
    <property type="molecule type" value="Genomic_DNA"/>
</dbReference>
<organism evidence="2 3">
    <name type="scientific">Amborella trichopoda</name>
    <dbReference type="NCBI Taxonomy" id="13333"/>
    <lineage>
        <taxon>Eukaryota</taxon>
        <taxon>Viridiplantae</taxon>
        <taxon>Streptophyta</taxon>
        <taxon>Embryophyta</taxon>
        <taxon>Tracheophyta</taxon>
        <taxon>Spermatophyta</taxon>
        <taxon>Magnoliopsida</taxon>
        <taxon>Amborellales</taxon>
        <taxon>Amborellaceae</taxon>
        <taxon>Amborella</taxon>
    </lineage>
</organism>